<dbReference type="GO" id="GO:0005524">
    <property type="term" value="F:ATP binding"/>
    <property type="evidence" value="ECO:0007669"/>
    <property type="project" value="UniProtKB-KW"/>
</dbReference>
<organism evidence="8">
    <name type="scientific">freshwater metagenome</name>
    <dbReference type="NCBI Taxonomy" id="449393"/>
    <lineage>
        <taxon>unclassified sequences</taxon>
        <taxon>metagenomes</taxon>
        <taxon>ecological metagenomes</taxon>
    </lineage>
</organism>
<dbReference type="GO" id="GO:0009435">
    <property type="term" value="P:NAD+ biosynthetic process"/>
    <property type="evidence" value="ECO:0007669"/>
    <property type="project" value="UniProtKB-UniPathway"/>
</dbReference>
<reference evidence="8" key="1">
    <citation type="submission" date="2020-05" db="EMBL/GenBank/DDBJ databases">
        <authorList>
            <person name="Chiriac C."/>
            <person name="Salcher M."/>
            <person name="Ghai R."/>
            <person name="Kavagutti S V."/>
        </authorList>
    </citation>
    <scope>NUCLEOTIDE SEQUENCE</scope>
</reference>
<proteinExistence type="predicted"/>
<dbReference type="Gene3D" id="3.40.50.620">
    <property type="entry name" value="HUPs"/>
    <property type="match status" value="1"/>
</dbReference>
<feature type="region of interest" description="Disordered" evidence="6">
    <location>
        <begin position="91"/>
        <end position="116"/>
    </location>
</feature>
<comment type="pathway">
    <text evidence="1">Cofactor biosynthesis; NAD(+) biosynthesis.</text>
</comment>
<keyword evidence="2" id="KW-0436">Ligase</keyword>
<dbReference type="InterPro" id="IPR014729">
    <property type="entry name" value="Rossmann-like_a/b/a_fold"/>
</dbReference>
<evidence type="ECO:0000256" key="5">
    <source>
        <dbReference type="ARBA" id="ARBA00023027"/>
    </source>
</evidence>
<dbReference type="PANTHER" id="PTHR23090:SF9">
    <property type="entry name" value="GLUTAMINE-DEPENDENT NAD(+) SYNTHETASE"/>
    <property type="match status" value="1"/>
</dbReference>
<evidence type="ECO:0000313" key="8">
    <source>
        <dbReference type="EMBL" id="CAB4753946.1"/>
    </source>
</evidence>
<dbReference type="PANTHER" id="PTHR23090">
    <property type="entry name" value="NH 3 /GLUTAMINE-DEPENDENT NAD + SYNTHETASE"/>
    <property type="match status" value="1"/>
</dbReference>
<keyword evidence="5" id="KW-0520">NAD</keyword>
<evidence type="ECO:0000256" key="2">
    <source>
        <dbReference type="ARBA" id="ARBA00022598"/>
    </source>
</evidence>
<evidence type="ECO:0000256" key="1">
    <source>
        <dbReference type="ARBA" id="ARBA00004790"/>
    </source>
</evidence>
<dbReference type="GO" id="GO:0004359">
    <property type="term" value="F:glutaminase activity"/>
    <property type="evidence" value="ECO:0007669"/>
    <property type="project" value="InterPro"/>
</dbReference>
<keyword evidence="4" id="KW-0067">ATP-binding</keyword>
<evidence type="ECO:0000256" key="3">
    <source>
        <dbReference type="ARBA" id="ARBA00022741"/>
    </source>
</evidence>
<dbReference type="InterPro" id="IPR003694">
    <property type="entry name" value="NAD_synthase"/>
</dbReference>
<accession>A0A6J6U367</accession>
<keyword evidence="3" id="KW-0547">Nucleotide-binding</keyword>
<dbReference type="GO" id="GO:0005737">
    <property type="term" value="C:cytoplasm"/>
    <property type="evidence" value="ECO:0007669"/>
    <property type="project" value="InterPro"/>
</dbReference>
<evidence type="ECO:0000256" key="6">
    <source>
        <dbReference type="SAM" id="MobiDB-lite"/>
    </source>
</evidence>
<feature type="region of interest" description="Disordered" evidence="6">
    <location>
        <begin position="164"/>
        <end position="192"/>
    </location>
</feature>
<name>A0A6J6U367_9ZZZZ</name>
<dbReference type="SUPFAM" id="SSF52402">
    <property type="entry name" value="Adenine nucleotide alpha hydrolases-like"/>
    <property type="match status" value="1"/>
</dbReference>
<dbReference type="InterPro" id="IPR022310">
    <property type="entry name" value="NAD/GMP_synthase"/>
</dbReference>
<dbReference type="Pfam" id="PF02540">
    <property type="entry name" value="NAD_synthase"/>
    <property type="match status" value="1"/>
</dbReference>
<protein>
    <submittedName>
        <fullName evidence="8">Unannotated protein</fullName>
    </submittedName>
</protein>
<gene>
    <name evidence="8" type="ORF">UFOPK2824_00836</name>
</gene>
<dbReference type="EMBL" id="CAEZZD010000128">
    <property type="protein sequence ID" value="CAB4753946.1"/>
    <property type="molecule type" value="Genomic_DNA"/>
</dbReference>
<sequence length="192" mass="21013">MVAAYLNNLDLSGLAEENLQARVRGMILMGLSNQEGHLVLATGNKSELSVGYSTIYGDAVGGFAPLMDVPKVDVWALANWRNEQAKIKGEVAPIPESSISKPPSAELRPGQQDSDSLPDYEELDAILARYVEQDQSAEQIIAAGFAADTVHRILSLTDRAEYKRRQYPPGPKVSGKAFGKDRRMPLTNKWAE</sequence>
<feature type="domain" description="NAD/GMP synthase" evidence="7">
    <location>
        <begin position="12"/>
        <end position="166"/>
    </location>
</feature>
<dbReference type="AlphaFoldDB" id="A0A6J6U367"/>
<feature type="compositionally biased region" description="Low complexity" evidence="6">
    <location>
        <begin position="92"/>
        <end position="106"/>
    </location>
</feature>
<evidence type="ECO:0000256" key="4">
    <source>
        <dbReference type="ARBA" id="ARBA00022840"/>
    </source>
</evidence>
<dbReference type="CDD" id="cd00553">
    <property type="entry name" value="NAD_synthase"/>
    <property type="match status" value="1"/>
</dbReference>
<dbReference type="NCBIfam" id="TIGR00552">
    <property type="entry name" value="nadE"/>
    <property type="match status" value="1"/>
</dbReference>
<dbReference type="UniPathway" id="UPA00253"/>
<evidence type="ECO:0000259" key="7">
    <source>
        <dbReference type="Pfam" id="PF02540"/>
    </source>
</evidence>
<dbReference type="GO" id="GO:0003952">
    <property type="term" value="F:NAD+ synthase (glutamine-hydrolyzing) activity"/>
    <property type="evidence" value="ECO:0007669"/>
    <property type="project" value="InterPro"/>
</dbReference>